<proteinExistence type="predicted"/>
<keyword evidence="2" id="KW-1185">Reference proteome</keyword>
<sequence length="255" mass="24026">HNRITPTGMQFYDSINEASSIVQSYPIINLLSMARLFLLILTSSLLSTAFPFLGGGLFGSGNGDISSSLGLQARPNFQFAADVGTGAAGAIDAATQAFVNGLLGIGGSVIDGAAGLGKAGLSGAAGVGGALGGAAAGAASAAGKGVASLGGSLGSSLDFGLSGNGNSQIEAALAKYLAAAASAGASASGSVGVNGGATLSPAIRTAIQDAISGAFSDALRGSGSVSLGPFGSIRAGAGIKKAVNGTVGGAAEIGF</sequence>
<reference evidence="1" key="2">
    <citation type="submission" date="2022-06" db="UniProtKB">
        <authorList>
            <consortium name="EnsemblMetazoa"/>
        </authorList>
    </citation>
    <scope>IDENTIFICATION</scope>
    <source>
        <strain evidence="1">PS312</strain>
    </source>
</reference>
<dbReference type="Proteomes" id="UP000005239">
    <property type="component" value="Unassembled WGS sequence"/>
</dbReference>
<dbReference type="AlphaFoldDB" id="A0A2A6CYV9"/>
<name>A0A2A6CYV9_PRIPA</name>
<evidence type="ECO:0000313" key="2">
    <source>
        <dbReference type="Proteomes" id="UP000005239"/>
    </source>
</evidence>
<protein>
    <submittedName>
        <fullName evidence="1">Uncharacterized protein</fullName>
    </submittedName>
</protein>
<evidence type="ECO:0000313" key="1">
    <source>
        <dbReference type="EnsemblMetazoa" id="PPA38873.1"/>
    </source>
</evidence>
<organism evidence="1 2">
    <name type="scientific">Pristionchus pacificus</name>
    <name type="common">Parasitic nematode worm</name>
    <dbReference type="NCBI Taxonomy" id="54126"/>
    <lineage>
        <taxon>Eukaryota</taxon>
        <taxon>Metazoa</taxon>
        <taxon>Ecdysozoa</taxon>
        <taxon>Nematoda</taxon>
        <taxon>Chromadorea</taxon>
        <taxon>Rhabditida</taxon>
        <taxon>Rhabditina</taxon>
        <taxon>Diplogasteromorpha</taxon>
        <taxon>Diplogasteroidea</taxon>
        <taxon>Neodiplogasteridae</taxon>
        <taxon>Pristionchus</taxon>
    </lineage>
</organism>
<reference evidence="2" key="1">
    <citation type="journal article" date="2008" name="Nat. Genet.">
        <title>The Pristionchus pacificus genome provides a unique perspective on nematode lifestyle and parasitism.</title>
        <authorList>
            <person name="Dieterich C."/>
            <person name="Clifton S.W."/>
            <person name="Schuster L.N."/>
            <person name="Chinwalla A."/>
            <person name="Delehaunty K."/>
            <person name="Dinkelacker I."/>
            <person name="Fulton L."/>
            <person name="Fulton R."/>
            <person name="Godfrey J."/>
            <person name="Minx P."/>
            <person name="Mitreva M."/>
            <person name="Roeseler W."/>
            <person name="Tian H."/>
            <person name="Witte H."/>
            <person name="Yang S.P."/>
            <person name="Wilson R.K."/>
            <person name="Sommer R.J."/>
        </authorList>
    </citation>
    <scope>NUCLEOTIDE SEQUENCE [LARGE SCALE GENOMIC DNA]</scope>
    <source>
        <strain evidence="2">PS312</strain>
    </source>
</reference>
<gene>
    <name evidence="1" type="primary">WBGene00277242</name>
</gene>
<accession>A0A2A6CYV9</accession>
<accession>A0A8R1UV28</accession>
<dbReference type="EnsemblMetazoa" id="PPA38873.1">
    <property type="protein sequence ID" value="PPA38873.1"/>
    <property type="gene ID" value="WBGene00277242"/>
</dbReference>